<dbReference type="SUPFAM" id="SSF55729">
    <property type="entry name" value="Acyl-CoA N-acyltransferases (Nat)"/>
    <property type="match status" value="1"/>
</dbReference>
<keyword evidence="3" id="KW-1185">Reference proteome</keyword>
<dbReference type="InterPro" id="IPR000182">
    <property type="entry name" value="GNAT_dom"/>
</dbReference>
<dbReference type="GeneID" id="37225413"/>
<protein>
    <submittedName>
        <fullName evidence="2">Acyl-CoA N-acyltransferase</fullName>
    </submittedName>
</protein>
<keyword evidence="2" id="KW-0012">Acyltransferase</keyword>
<dbReference type="PROSITE" id="PS51186">
    <property type="entry name" value="GNAT"/>
    <property type="match status" value="1"/>
</dbReference>
<evidence type="ECO:0000313" key="3">
    <source>
        <dbReference type="Proteomes" id="UP000249402"/>
    </source>
</evidence>
<dbReference type="STRING" id="1448316.A0A395GJC1"/>
<dbReference type="VEuPathDB" id="FungiDB:BO80DRAFT_429752"/>
<dbReference type="InterPro" id="IPR016181">
    <property type="entry name" value="Acyl_CoA_acyltransferase"/>
</dbReference>
<dbReference type="Proteomes" id="UP000249402">
    <property type="component" value="Unassembled WGS sequence"/>
</dbReference>
<name>A0A395GJC1_9EURO</name>
<gene>
    <name evidence="2" type="ORF">BO80DRAFT_429752</name>
</gene>
<organism evidence="2 3">
    <name type="scientific">Aspergillus ibericus CBS 121593</name>
    <dbReference type="NCBI Taxonomy" id="1448316"/>
    <lineage>
        <taxon>Eukaryota</taxon>
        <taxon>Fungi</taxon>
        <taxon>Dikarya</taxon>
        <taxon>Ascomycota</taxon>
        <taxon>Pezizomycotina</taxon>
        <taxon>Eurotiomycetes</taxon>
        <taxon>Eurotiomycetidae</taxon>
        <taxon>Eurotiales</taxon>
        <taxon>Aspergillaceae</taxon>
        <taxon>Aspergillus</taxon>
        <taxon>Aspergillus subgen. Circumdati</taxon>
    </lineage>
</organism>
<dbReference type="CDD" id="cd04301">
    <property type="entry name" value="NAT_SF"/>
    <property type="match status" value="1"/>
</dbReference>
<dbReference type="EMBL" id="KZ824489">
    <property type="protein sequence ID" value="RAK95581.1"/>
    <property type="molecule type" value="Genomic_DNA"/>
</dbReference>
<accession>A0A395GJC1</accession>
<reference evidence="2 3" key="1">
    <citation type="submission" date="2018-02" db="EMBL/GenBank/DDBJ databases">
        <title>The genomes of Aspergillus section Nigri reveals drivers in fungal speciation.</title>
        <authorList>
            <consortium name="DOE Joint Genome Institute"/>
            <person name="Vesth T.C."/>
            <person name="Nybo J."/>
            <person name="Theobald S."/>
            <person name="Brandl J."/>
            <person name="Frisvad J.C."/>
            <person name="Nielsen K.F."/>
            <person name="Lyhne E.K."/>
            <person name="Kogle M.E."/>
            <person name="Kuo A."/>
            <person name="Riley R."/>
            <person name="Clum A."/>
            <person name="Nolan M."/>
            <person name="Lipzen A."/>
            <person name="Salamov A."/>
            <person name="Henrissat B."/>
            <person name="Wiebenga A."/>
            <person name="De vries R.P."/>
            <person name="Grigoriev I.V."/>
            <person name="Mortensen U.H."/>
            <person name="Andersen M.R."/>
            <person name="Baker S.E."/>
        </authorList>
    </citation>
    <scope>NUCLEOTIDE SEQUENCE [LARGE SCALE GENOMIC DNA]</scope>
    <source>
        <strain evidence="2 3">CBS 121593</strain>
    </source>
</reference>
<dbReference type="AlphaFoldDB" id="A0A395GJC1"/>
<evidence type="ECO:0000259" key="1">
    <source>
        <dbReference type="PROSITE" id="PS51186"/>
    </source>
</evidence>
<dbReference type="PANTHER" id="PTHR42791">
    <property type="entry name" value="GNAT FAMILY ACETYLTRANSFERASE"/>
    <property type="match status" value="1"/>
</dbReference>
<dbReference type="OrthoDB" id="2744543at2759"/>
<dbReference type="InterPro" id="IPR052523">
    <property type="entry name" value="Trichothecene_AcTrans"/>
</dbReference>
<dbReference type="GO" id="GO:0016747">
    <property type="term" value="F:acyltransferase activity, transferring groups other than amino-acyl groups"/>
    <property type="evidence" value="ECO:0007669"/>
    <property type="project" value="InterPro"/>
</dbReference>
<proteinExistence type="predicted"/>
<feature type="domain" description="N-acetyltransferase" evidence="1">
    <location>
        <begin position="2"/>
        <end position="208"/>
    </location>
</feature>
<sequence>MLQTHPCTPSDAPALATLYLECFTSPFERHLWPDVPRMHEWWTTAFAGKLAQPDKFHTLKVIDTENGEMVGFLEWKLPAPVAAGEKGEEEEEDEYPPYPEEVGGLEAWNRLLVEMGGNTGKVMGERRFYFLNILGTKPAYRRRGVASEMIRWGVDRADAEGVEAFVISAPMARPVYAKHGFELVLEGENLGGDLGEFVPGYMLRKPRGKQEQAGCGGYAKWLAVPVVLGVGAVLFQRFGRRLL</sequence>
<evidence type="ECO:0000313" key="2">
    <source>
        <dbReference type="EMBL" id="RAK95581.1"/>
    </source>
</evidence>
<dbReference type="Gene3D" id="3.40.630.30">
    <property type="match status" value="1"/>
</dbReference>
<keyword evidence="2" id="KW-0808">Transferase</keyword>
<dbReference type="PANTHER" id="PTHR42791:SF2">
    <property type="entry name" value="N-ACETYLTRANSFERASE DOMAIN-CONTAINING PROTEIN"/>
    <property type="match status" value="1"/>
</dbReference>
<dbReference type="RefSeq" id="XP_025569909.1">
    <property type="nucleotide sequence ID" value="XM_025720548.1"/>
</dbReference>
<dbReference type="Pfam" id="PF00583">
    <property type="entry name" value="Acetyltransf_1"/>
    <property type="match status" value="1"/>
</dbReference>